<evidence type="ECO:0000313" key="2">
    <source>
        <dbReference type="EMBL" id="GBN71369.1"/>
    </source>
</evidence>
<keyword evidence="3" id="KW-1185">Reference proteome</keyword>
<dbReference type="Pfam" id="PF10551">
    <property type="entry name" value="MULE"/>
    <property type="match status" value="1"/>
</dbReference>
<evidence type="ECO:0000259" key="1">
    <source>
        <dbReference type="Pfam" id="PF10551"/>
    </source>
</evidence>
<dbReference type="EMBL" id="BGPR01015978">
    <property type="protein sequence ID" value="GBN71369.1"/>
    <property type="molecule type" value="Genomic_DNA"/>
</dbReference>
<reference evidence="2 3" key="1">
    <citation type="journal article" date="2019" name="Sci. Rep.">
        <title>Orb-weaving spider Araneus ventricosus genome elucidates the spidroin gene catalogue.</title>
        <authorList>
            <person name="Kono N."/>
            <person name="Nakamura H."/>
            <person name="Ohtoshi R."/>
            <person name="Moran D.A.P."/>
            <person name="Shinohara A."/>
            <person name="Yoshida Y."/>
            <person name="Fujiwara M."/>
            <person name="Mori M."/>
            <person name="Tomita M."/>
            <person name="Arakawa K."/>
        </authorList>
    </citation>
    <scope>NUCLEOTIDE SEQUENCE [LARGE SCALE GENOMIC DNA]</scope>
</reference>
<evidence type="ECO:0000313" key="3">
    <source>
        <dbReference type="Proteomes" id="UP000499080"/>
    </source>
</evidence>
<dbReference type="PANTHER" id="PTHR33977">
    <property type="entry name" value="ZINC ION BINDING PROTEIN"/>
    <property type="match status" value="1"/>
</dbReference>
<protein>
    <recommendedName>
        <fullName evidence="1">MULE transposase domain-containing protein</fullName>
    </recommendedName>
</protein>
<organism evidence="2 3">
    <name type="scientific">Araneus ventricosus</name>
    <name type="common">Orbweaver spider</name>
    <name type="synonym">Epeira ventricosa</name>
    <dbReference type="NCBI Taxonomy" id="182803"/>
    <lineage>
        <taxon>Eukaryota</taxon>
        <taxon>Metazoa</taxon>
        <taxon>Ecdysozoa</taxon>
        <taxon>Arthropoda</taxon>
        <taxon>Chelicerata</taxon>
        <taxon>Arachnida</taxon>
        <taxon>Araneae</taxon>
        <taxon>Araneomorphae</taxon>
        <taxon>Entelegynae</taxon>
        <taxon>Araneoidea</taxon>
        <taxon>Araneidae</taxon>
        <taxon>Araneus</taxon>
    </lineage>
</organism>
<dbReference type="OrthoDB" id="10031901at2759"/>
<feature type="domain" description="MULE transposase" evidence="1">
    <location>
        <begin position="17"/>
        <end position="111"/>
    </location>
</feature>
<sequence length="181" mass="20652">MNDEQEKLFELYGSSCVTIDSTHGTNQYGFELTTLMVHDENYEGLPVATLFSSRTGSDILLPFFENIKKRIPTLKTAILMTDDTNAFVNAWEMTFSDKPVHLLCIWHVNKNINRNINVKVKNSDNKSIMKAEIKDIFTEIDETTFNVLVEKFVEKFALLCNISKILTTKEQKNGHIVIGKA</sequence>
<gene>
    <name evidence="2" type="ORF">AVEN_149345_1</name>
</gene>
<accession>A0A4Y2R7X1</accession>
<comment type="caution">
    <text evidence="2">The sequence shown here is derived from an EMBL/GenBank/DDBJ whole genome shotgun (WGS) entry which is preliminary data.</text>
</comment>
<dbReference type="AlphaFoldDB" id="A0A4Y2R7X1"/>
<name>A0A4Y2R7X1_ARAVE</name>
<dbReference type="Proteomes" id="UP000499080">
    <property type="component" value="Unassembled WGS sequence"/>
</dbReference>
<dbReference type="InterPro" id="IPR018289">
    <property type="entry name" value="MULE_transposase_dom"/>
</dbReference>
<dbReference type="PANTHER" id="PTHR33977:SF1">
    <property type="entry name" value="ZINC ION BINDING PROTEIN"/>
    <property type="match status" value="1"/>
</dbReference>
<proteinExistence type="predicted"/>